<protein>
    <recommendedName>
        <fullName evidence="1">Retrotransposon Copia-like N-terminal domain-containing protein</fullName>
    </recommendedName>
</protein>
<comment type="caution">
    <text evidence="2">The sequence shown here is derived from an EMBL/GenBank/DDBJ whole genome shotgun (WGS) entry which is preliminary data.</text>
</comment>
<dbReference type="AlphaFoldDB" id="A0AA89BFC5"/>
<reference evidence="2" key="1">
    <citation type="submission" date="2022-12" db="EMBL/GenBank/DDBJ databases">
        <title>Draft genome assemblies for two species of Escallonia (Escalloniales).</title>
        <authorList>
            <person name="Chanderbali A."/>
            <person name="Dervinis C."/>
            <person name="Anghel I."/>
            <person name="Soltis D."/>
            <person name="Soltis P."/>
            <person name="Zapata F."/>
        </authorList>
    </citation>
    <scope>NUCLEOTIDE SEQUENCE</scope>
    <source>
        <strain evidence="2">UCBG64.0493</strain>
        <tissue evidence="2">Leaf</tissue>
    </source>
</reference>
<dbReference type="InterPro" id="IPR029472">
    <property type="entry name" value="Copia-like_N"/>
</dbReference>
<accession>A0AA89BFC5</accession>
<name>A0AA89BFC5_9ASTE</name>
<dbReference type="Pfam" id="PF14244">
    <property type="entry name" value="Retrotran_gag_3"/>
    <property type="match status" value="1"/>
</dbReference>
<evidence type="ECO:0000313" key="3">
    <source>
        <dbReference type="Proteomes" id="UP001188597"/>
    </source>
</evidence>
<dbReference type="PANTHER" id="PTHR37610:SF97">
    <property type="entry name" value="RETROTRANSPOSON GAG DOMAIN-CONTAINING PROTEIN"/>
    <property type="match status" value="1"/>
</dbReference>
<evidence type="ECO:0000259" key="1">
    <source>
        <dbReference type="Pfam" id="PF14244"/>
    </source>
</evidence>
<organism evidence="2 3">
    <name type="scientific">Escallonia herrerae</name>
    <dbReference type="NCBI Taxonomy" id="1293975"/>
    <lineage>
        <taxon>Eukaryota</taxon>
        <taxon>Viridiplantae</taxon>
        <taxon>Streptophyta</taxon>
        <taxon>Embryophyta</taxon>
        <taxon>Tracheophyta</taxon>
        <taxon>Spermatophyta</taxon>
        <taxon>Magnoliopsida</taxon>
        <taxon>eudicotyledons</taxon>
        <taxon>Gunneridae</taxon>
        <taxon>Pentapetalae</taxon>
        <taxon>asterids</taxon>
        <taxon>campanulids</taxon>
        <taxon>Escalloniales</taxon>
        <taxon>Escalloniaceae</taxon>
        <taxon>Escallonia</taxon>
    </lineage>
</organism>
<gene>
    <name evidence="2" type="ORF">RJ639_028927</name>
</gene>
<feature type="domain" description="Retrotransposon Copia-like N-terminal" evidence="1">
    <location>
        <begin position="52"/>
        <end position="96"/>
    </location>
</feature>
<keyword evidence="3" id="KW-1185">Reference proteome</keyword>
<proteinExistence type="predicted"/>
<dbReference type="PANTHER" id="PTHR37610">
    <property type="entry name" value="CCHC-TYPE DOMAIN-CONTAINING PROTEIN"/>
    <property type="match status" value="1"/>
</dbReference>
<sequence>MSNKDISQDSHVLQEAIDLLAMAGEHDDQVGMGNVVAGHGKTIEVDSPYYLHPSDHPGLVFVPHPLIENGESYFTWRRNIMTALESKNKVRFINNSVTRSEPQLPRLSAMGEMQRHSSILAYKFSSQGDPKQCSPC</sequence>
<evidence type="ECO:0000313" key="2">
    <source>
        <dbReference type="EMBL" id="KAK3040215.1"/>
    </source>
</evidence>
<dbReference type="EMBL" id="JAVXUP010000058">
    <property type="protein sequence ID" value="KAK3040215.1"/>
    <property type="molecule type" value="Genomic_DNA"/>
</dbReference>
<dbReference type="Proteomes" id="UP001188597">
    <property type="component" value="Unassembled WGS sequence"/>
</dbReference>